<evidence type="ECO:0000256" key="1">
    <source>
        <dbReference type="ARBA" id="ARBA00023015"/>
    </source>
</evidence>
<evidence type="ECO:0000313" key="6">
    <source>
        <dbReference type="Proteomes" id="UP001596524"/>
    </source>
</evidence>
<dbReference type="RefSeq" id="WP_255893101.1">
    <property type="nucleotide sequence ID" value="NZ_JAFMZM010000008.1"/>
</dbReference>
<keyword evidence="1" id="KW-0805">Transcription regulation</keyword>
<dbReference type="InterPro" id="IPR010982">
    <property type="entry name" value="Lambda_DNA-bd_dom_sf"/>
</dbReference>
<dbReference type="Gene3D" id="1.10.260.40">
    <property type="entry name" value="lambda repressor-like DNA-binding domains"/>
    <property type="match status" value="1"/>
</dbReference>
<sequence>MVKISDVAQHAGVSPSTVSYVLSGKRTISPETKERVWEAITALGYRPHAGARALASSRSNVVALVLPLRTGIHVPVVMQFAISVVTAAREHDHDVLLLTQQEGEEGLRRVSASSLVDGVLVMDVQLHDERLAALRSLDRPAVLIGMPADTTGLTCVDLDFTAAGAACVDHLANLGHRQVALIGSPPEVYARETGFAERVEHGFLEAARQRGMDSTAHPCAPTAEAVEELLEGLLHERPDLTSLVVHNEPLVEPAIRALRQVGRSVPEEISVVAICPDEVAERAPLPVTSVRIPAEELGHRAVDLLMTLLDDGTVPETTLLPAELTVRASTAPARAPKS</sequence>
<dbReference type="PANTHER" id="PTHR30146">
    <property type="entry name" value="LACI-RELATED TRANSCRIPTIONAL REPRESSOR"/>
    <property type="match status" value="1"/>
</dbReference>
<dbReference type="Gene3D" id="3.40.50.2300">
    <property type="match status" value="2"/>
</dbReference>
<dbReference type="PROSITE" id="PS00356">
    <property type="entry name" value="HTH_LACI_1"/>
    <property type="match status" value="1"/>
</dbReference>
<protein>
    <submittedName>
        <fullName evidence="5">LacI family DNA-binding transcriptional regulator</fullName>
    </submittedName>
</protein>
<gene>
    <name evidence="5" type="ORF">ACFQO6_18415</name>
</gene>
<dbReference type="Pfam" id="PF13377">
    <property type="entry name" value="Peripla_BP_3"/>
    <property type="match status" value="1"/>
</dbReference>
<evidence type="ECO:0000256" key="3">
    <source>
        <dbReference type="ARBA" id="ARBA00023163"/>
    </source>
</evidence>
<dbReference type="CDD" id="cd06267">
    <property type="entry name" value="PBP1_LacI_sugar_binding-like"/>
    <property type="match status" value="1"/>
</dbReference>
<dbReference type="SUPFAM" id="SSF53822">
    <property type="entry name" value="Periplasmic binding protein-like I"/>
    <property type="match status" value="1"/>
</dbReference>
<keyword evidence="6" id="KW-1185">Reference proteome</keyword>
<dbReference type="PROSITE" id="PS50932">
    <property type="entry name" value="HTH_LACI_2"/>
    <property type="match status" value="1"/>
</dbReference>
<dbReference type="EMBL" id="JBHTCH010000023">
    <property type="protein sequence ID" value="MFC7362251.1"/>
    <property type="molecule type" value="Genomic_DNA"/>
</dbReference>
<dbReference type="SMART" id="SM00354">
    <property type="entry name" value="HTH_LACI"/>
    <property type="match status" value="1"/>
</dbReference>
<dbReference type="GO" id="GO:0003677">
    <property type="term" value="F:DNA binding"/>
    <property type="evidence" value="ECO:0007669"/>
    <property type="project" value="UniProtKB-KW"/>
</dbReference>
<organism evidence="5 6">
    <name type="scientific">Nocardioides astragali</name>
    <dbReference type="NCBI Taxonomy" id="1776736"/>
    <lineage>
        <taxon>Bacteria</taxon>
        <taxon>Bacillati</taxon>
        <taxon>Actinomycetota</taxon>
        <taxon>Actinomycetes</taxon>
        <taxon>Propionibacteriales</taxon>
        <taxon>Nocardioidaceae</taxon>
        <taxon>Nocardioides</taxon>
    </lineage>
</organism>
<evidence type="ECO:0000256" key="2">
    <source>
        <dbReference type="ARBA" id="ARBA00023125"/>
    </source>
</evidence>
<dbReference type="InterPro" id="IPR028082">
    <property type="entry name" value="Peripla_BP_I"/>
</dbReference>
<dbReference type="PANTHER" id="PTHR30146:SF153">
    <property type="entry name" value="LACTOSE OPERON REPRESSOR"/>
    <property type="match status" value="1"/>
</dbReference>
<name>A0ABW2N4M7_9ACTN</name>
<accession>A0ABW2N4M7</accession>
<dbReference type="InterPro" id="IPR000843">
    <property type="entry name" value="HTH_LacI"/>
</dbReference>
<dbReference type="Pfam" id="PF00356">
    <property type="entry name" value="LacI"/>
    <property type="match status" value="1"/>
</dbReference>
<proteinExistence type="predicted"/>
<reference evidence="6" key="1">
    <citation type="journal article" date="2019" name="Int. J. Syst. Evol. Microbiol.">
        <title>The Global Catalogue of Microorganisms (GCM) 10K type strain sequencing project: providing services to taxonomists for standard genome sequencing and annotation.</title>
        <authorList>
            <consortium name="The Broad Institute Genomics Platform"/>
            <consortium name="The Broad Institute Genome Sequencing Center for Infectious Disease"/>
            <person name="Wu L."/>
            <person name="Ma J."/>
        </authorList>
    </citation>
    <scope>NUCLEOTIDE SEQUENCE [LARGE SCALE GENOMIC DNA]</scope>
    <source>
        <strain evidence="6">FCH27</strain>
    </source>
</reference>
<evidence type="ECO:0000313" key="5">
    <source>
        <dbReference type="EMBL" id="MFC7362251.1"/>
    </source>
</evidence>
<evidence type="ECO:0000259" key="4">
    <source>
        <dbReference type="PROSITE" id="PS50932"/>
    </source>
</evidence>
<dbReference type="Proteomes" id="UP001596524">
    <property type="component" value="Unassembled WGS sequence"/>
</dbReference>
<dbReference type="SUPFAM" id="SSF47413">
    <property type="entry name" value="lambda repressor-like DNA-binding domains"/>
    <property type="match status" value="1"/>
</dbReference>
<comment type="caution">
    <text evidence="5">The sequence shown here is derived from an EMBL/GenBank/DDBJ whole genome shotgun (WGS) entry which is preliminary data.</text>
</comment>
<keyword evidence="2 5" id="KW-0238">DNA-binding</keyword>
<dbReference type="InterPro" id="IPR046335">
    <property type="entry name" value="LacI/GalR-like_sensor"/>
</dbReference>
<dbReference type="CDD" id="cd01392">
    <property type="entry name" value="HTH_LacI"/>
    <property type="match status" value="1"/>
</dbReference>
<keyword evidence="3" id="KW-0804">Transcription</keyword>
<feature type="domain" description="HTH lacI-type" evidence="4">
    <location>
        <begin position="2"/>
        <end position="56"/>
    </location>
</feature>